<feature type="transmembrane region" description="Helical" evidence="1">
    <location>
        <begin position="61"/>
        <end position="81"/>
    </location>
</feature>
<keyword evidence="1" id="KW-0472">Membrane</keyword>
<feature type="transmembrane region" description="Helical" evidence="1">
    <location>
        <begin position="138"/>
        <end position="156"/>
    </location>
</feature>
<accession>A0AAV6UKR5</accession>
<proteinExistence type="predicted"/>
<protein>
    <submittedName>
        <fullName evidence="2">Uncharacterized protein</fullName>
    </submittedName>
</protein>
<keyword evidence="1" id="KW-0812">Transmembrane</keyword>
<dbReference type="Proteomes" id="UP000827092">
    <property type="component" value="Unassembled WGS sequence"/>
</dbReference>
<evidence type="ECO:0000313" key="2">
    <source>
        <dbReference type="EMBL" id="KAG8184821.1"/>
    </source>
</evidence>
<gene>
    <name evidence="2" type="ORF">JTE90_004919</name>
</gene>
<name>A0AAV6UKR5_9ARAC</name>
<dbReference type="AlphaFoldDB" id="A0AAV6UKR5"/>
<keyword evidence="1" id="KW-1133">Transmembrane helix</keyword>
<comment type="caution">
    <text evidence="2">The sequence shown here is derived from an EMBL/GenBank/DDBJ whole genome shotgun (WGS) entry which is preliminary data.</text>
</comment>
<feature type="transmembrane region" description="Helical" evidence="1">
    <location>
        <begin position="30"/>
        <end position="49"/>
    </location>
</feature>
<reference evidence="2 3" key="1">
    <citation type="journal article" date="2022" name="Nat. Ecol. Evol.">
        <title>A masculinizing supergene underlies an exaggerated male reproductive morph in a spider.</title>
        <authorList>
            <person name="Hendrickx F."/>
            <person name="De Corte Z."/>
            <person name="Sonet G."/>
            <person name="Van Belleghem S.M."/>
            <person name="Kostlbacher S."/>
            <person name="Vangestel C."/>
        </authorList>
    </citation>
    <scope>NUCLEOTIDE SEQUENCE [LARGE SCALE GENOMIC DNA]</scope>
    <source>
        <strain evidence="2">W744_W776</strain>
    </source>
</reference>
<dbReference type="EMBL" id="JAFNEN010000359">
    <property type="protein sequence ID" value="KAG8184821.1"/>
    <property type="molecule type" value="Genomic_DNA"/>
</dbReference>
<evidence type="ECO:0000313" key="3">
    <source>
        <dbReference type="Proteomes" id="UP000827092"/>
    </source>
</evidence>
<keyword evidence="3" id="KW-1185">Reference proteome</keyword>
<organism evidence="2 3">
    <name type="scientific">Oedothorax gibbosus</name>
    <dbReference type="NCBI Taxonomy" id="931172"/>
    <lineage>
        <taxon>Eukaryota</taxon>
        <taxon>Metazoa</taxon>
        <taxon>Ecdysozoa</taxon>
        <taxon>Arthropoda</taxon>
        <taxon>Chelicerata</taxon>
        <taxon>Arachnida</taxon>
        <taxon>Araneae</taxon>
        <taxon>Araneomorphae</taxon>
        <taxon>Entelegynae</taxon>
        <taxon>Araneoidea</taxon>
        <taxon>Linyphiidae</taxon>
        <taxon>Erigoninae</taxon>
        <taxon>Oedothorax</taxon>
    </lineage>
</organism>
<sequence length="175" mass="20046">MGKANDLDYEELLVTYNKLARFVEHIDNELSIFVIFGTLFNSGIMYHFISSFLHINFLSGWHYSTFLKLFCFNSLLSLFAFTATAAMVNEASIEIATYAWTMRTSDIHSAMSLQRFQFRVAQQIYLTIWKTSPIRRGFFIKIIGVIFTYALLVDQLNPSQSAITVHLNSSASLRA</sequence>
<evidence type="ECO:0000256" key="1">
    <source>
        <dbReference type="SAM" id="Phobius"/>
    </source>
</evidence>